<feature type="domain" description="HhH-GPD" evidence="15">
    <location>
        <begin position="157"/>
        <end position="308"/>
    </location>
</feature>
<evidence type="ECO:0000256" key="8">
    <source>
        <dbReference type="ARBA" id="ARBA00022723"/>
    </source>
</evidence>
<comment type="catalytic activity">
    <reaction evidence="1">
        <text>Hydrolyzes free adenine bases from 7,8-dihydro-8-oxoguanine:adenine mismatched double-stranded DNA, leaving an apurinic site.</text>
        <dbReference type="EC" id="3.2.2.31"/>
    </reaction>
</comment>
<dbReference type="InterPro" id="IPR000445">
    <property type="entry name" value="HhH_motif"/>
</dbReference>
<dbReference type="Pfam" id="PF00633">
    <property type="entry name" value="HHH"/>
    <property type="match status" value="1"/>
</dbReference>
<dbReference type="PROSITE" id="PS01155">
    <property type="entry name" value="ENDONUCLEASE_III_2"/>
    <property type="match status" value="1"/>
</dbReference>
<evidence type="ECO:0000256" key="11">
    <source>
        <dbReference type="ARBA" id="ARBA00023004"/>
    </source>
</evidence>
<dbReference type="GO" id="GO:0034039">
    <property type="term" value="F:8-oxo-7,8-dihydroguanine DNA N-glycosylase activity"/>
    <property type="evidence" value="ECO:0007669"/>
    <property type="project" value="TreeGrafter"/>
</dbReference>
<sequence>MKKGIQISMKSYEIPSFFMCKGSVCDIIHFMTRTCNQAYQYNSHLSRHFVNSTGQRTLLFLNTSSCIYPTFAQIPFDFYSAFSAPLIVCDVCPVSTRILLAFSLPAVFTLWYNKRMKLQHDKKKFTEQLLDWYDQNARVLPWREDASPYRVWVSEIMLQQTRVEAVKPYFERFIQALPSLKALAEADEDTLRKLWEGLGYYNRVRNMKKCAMECMERHNGVLPDTYEELLKLPGIGAYTAGAIASIAYKRCVPAVDGNVLRVFSRVLVSEDDILKERTKKKFQDIIQEYIPEHRSDAFNQALMEIGALVCVPNAAPRCNICPLASECMGYQSGAAHRLPNKTAKKDRRIEKKTVLVLLCKDRVYLHKRDEQGLLAGLYEFMMLDEQKSRKEITQEFQDQLLRLVPLRKAKHIFSHVEWHMNGYLLELKQEAVEGVWCTKDELQKTYAIPTALKVYREALLTWIGGDS</sequence>
<evidence type="ECO:0000256" key="7">
    <source>
        <dbReference type="ARBA" id="ARBA00022485"/>
    </source>
</evidence>
<dbReference type="PANTHER" id="PTHR42944:SF1">
    <property type="entry name" value="ADENINE DNA GLYCOSYLASE"/>
    <property type="match status" value="1"/>
</dbReference>
<name>A0AAP9SDJ1_CLOIN</name>
<dbReference type="GO" id="GO:0051539">
    <property type="term" value="F:4 iron, 4 sulfur cluster binding"/>
    <property type="evidence" value="ECO:0007669"/>
    <property type="project" value="UniProtKB-KW"/>
</dbReference>
<evidence type="ECO:0000259" key="15">
    <source>
        <dbReference type="SMART" id="SM00478"/>
    </source>
</evidence>
<dbReference type="Gene3D" id="3.90.79.10">
    <property type="entry name" value="Nucleoside Triphosphate Pyrophosphohydrolase"/>
    <property type="match status" value="1"/>
</dbReference>
<evidence type="ECO:0000256" key="9">
    <source>
        <dbReference type="ARBA" id="ARBA00022763"/>
    </source>
</evidence>
<evidence type="ECO:0000256" key="10">
    <source>
        <dbReference type="ARBA" id="ARBA00022801"/>
    </source>
</evidence>
<evidence type="ECO:0000256" key="1">
    <source>
        <dbReference type="ARBA" id="ARBA00000843"/>
    </source>
</evidence>
<dbReference type="GO" id="GO:0032357">
    <property type="term" value="F:oxidized purine DNA binding"/>
    <property type="evidence" value="ECO:0007669"/>
    <property type="project" value="TreeGrafter"/>
</dbReference>
<dbReference type="Proteomes" id="UP000503330">
    <property type="component" value="Chromosome"/>
</dbReference>
<keyword evidence="8" id="KW-0479">Metal-binding</keyword>
<evidence type="ECO:0000256" key="2">
    <source>
        <dbReference type="ARBA" id="ARBA00001966"/>
    </source>
</evidence>
<dbReference type="InterPro" id="IPR023170">
    <property type="entry name" value="HhH_base_excis_C"/>
</dbReference>
<dbReference type="GO" id="GO:0046872">
    <property type="term" value="F:metal ion binding"/>
    <property type="evidence" value="ECO:0007669"/>
    <property type="project" value="UniProtKB-KW"/>
</dbReference>
<keyword evidence="14" id="KW-0326">Glycosidase</keyword>
<dbReference type="GO" id="GO:0006298">
    <property type="term" value="P:mismatch repair"/>
    <property type="evidence" value="ECO:0007669"/>
    <property type="project" value="TreeGrafter"/>
</dbReference>
<dbReference type="NCBIfam" id="TIGR01084">
    <property type="entry name" value="mutY"/>
    <property type="match status" value="1"/>
</dbReference>
<keyword evidence="10" id="KW-0378">Hydrolase</keyword>
<dbReference type="InterPro" id="IPR015797">
    <property type="entry name" value="NUDIX_hydrolase-like_dom_sf"/>
</dbReference>
<dbReference type="SMART" id="SM00478">
    <property type="entry name" value="ENDO3c"/>
    <property type="match status" value="1"/>
</dbReference>
<accession>A0AAP9SDJ1</accession>
<keyword evidence="9" id="KW-0227">DNA damage</keyword>
<proteinExistence type="inferred from homology"/>
<gene>
    <name evidence="16" type="primary">mutY</name>
    <name evidence="16" type="ORF">G4D54_05510</name>
</gene>
<evidence type="ECO:0000256" key="6">
    <source>
        <dbReference type="ARBA" id="ARBA00022023"/>
    </source>
</evidence>
<dbReference type="Pfam" id="PF14815">
    <property type="entry name" value="NUDIX_4"/>
    <property type="match status" value="1"/>
</dbReference>
<evidence type="ECO:0000256" key="12">
    <source>
        <dbReference type="ARBA" id="ARBA00023014"/>
    </source>
</evidence>
<dbReference type="InterPro" id="IPR004036">
    <property type="entry name" value="Endonuclease-III-like_CS2"/>
</dbReference>
<dbReference type="CDD" id="cd00056">
    <property type="entry name" value="ENDO3c"/>
    <property type="match status" value="1"/>
</dbReference>
<evidence type="ECO:0000256" key="14">
    <source>
        <dbReference type="ARBA" id="ARBA00023295"/>
    </source>
</evidence>
<keyword evidence="7" id="KW-0004">4Fe-4S</keyword>
<dbReference type="InterPro" id="IPR005760">
    <property type="entry name" value="A/G_AdeGlyc_MutY"/>
</dbReference>
<dbReference type="EC" id="3.2.2.31" evidence="5"/>
<evidence type="ECO:0000256" key="13">
    <source>
        <dbReference type="ARBA" id="ARBA00023204"/>
    </source>
</evidence>
<comment type="cofactor">
    <cofactor evidence="2">
        <name>[4Fe-4S] cluster</name>
        <dbReference type="ChEBI" id="CHEBI:49883"/>
    </cofactor>
</comment>
<dbReference type="Gene3D" id="1.10.1670.10">
    <property type="entry name" value="Helix-hairpin-Helix base-excision DNA repair enzymes (C-terminal)"/>
    <property type="match status" value="1"/>
</dbReference>
<dbReference type="Gene3D" id="1.10.340.30">
    <property type="entry name" value="Hypothetical protein, domain 2"/>
    <property type="match status" value="1"/>
</dbReference>
<evidence type="ECO:0000313" key="17">
    <source>
        <dbReference type="Proteomes" id="UP000503330"/>
    </source>
</evidence>
<keyword evidence="12" id="KW-0411">Iron-sulfur</keyword>
<evidence type="ECO:0000256" key="3">
    <source>
        <dbReference type="ARBA" id="ARBA00002933"/>
    </source>
</evidence>
<protein>
    <recommendedName>
        <fullName evidence="6">Adenine DNA glycosylase</fullName>
        <ecNumber evidence="5">3.2.2.31</ecNumber>
    </recommendedName>
</protein>
<keyword evidence="13" id="KW-0234">DNA repair</keyword>
<dbReference type="EMBL" id="CP048838">
    <property type="protein sequence ID" value="QJA01919.1"/>
    <property type="molecule type" value="Genomic_DNA"/>
</dbReference>
<evidence type="ECO:0000256" key="4">
    <source>
        <dbReference type="ARBA" id="ARBA00008343"/>
    </source>
</evidence>
<dbReference type="FunFam" id="1.10.340.30:FF:000002">
    <property type="entry name" value="Adenine DNA glycosylase"/>
    <property type="match status" value="1"/>
</dbReference>
<dbReference type="InterPro" id="IPR003265">
    <property type="entry name" value="HhH-GPD_domain"/>
</dbReference>
<evidence type="ECO:0000256" key="5">
    <source>
        <dbReference type="ARBA" id="ARBA00012045"/>
    </source>
</evidence>
<dbReference type="InterPro" id="IPR044298">
    <property type="entry name" value="MIG/MutY"/>
</dbReference>
<dbReference type="AlphaFoldDB" id="A0AAP9SDJ1"/>
<keyword evidence="11" id="KW-0408">Iron</keyword>
<dbReference type="InterPro" id="IPR029119">
    <property type="entry name" value="MutY_C"/>
</dbReference>
<dbReference type="GO" id="GO:0006284">
    <property type="term" value="P:base-excision repair"/>
    <property type="evidence" value="ECO:0007669"/>
    <property type="project" value="InterPro"/>
</dbReference>
<dbReference type="SUPFAM" id="SSF48150">
    <property type="entry name" value="DNA-glycosylase"/>
    <property type="match status" value="1"/>
</dbReference>
<dbReference type="SUPFAM" id="SSF55811">
    <property type="entry name" value="Nudix"/>
    <property type="match status" value="1"/>
</dbReference>
<dbReference type="InterPro" id="IPR011257">
    <property type="entry name" value="DNA_glycosylase"/>
</dbReference>
<dbReference type="CDD" id="cd03431">
    <property type="entry name" value="NUDIX_DNA_Glycosylase_C-MutY"/>
    <property type="match status" value="1"/>
</dbReference>
<evidence type="ECO:0000313" key="16">
    <source>
        <dbReference type="EMBL" id="QJA01919.1"/>
    </source>
</evidence>
<dbReference type="GO" id="GO:0035485">
    <property type="term" value="F:adenine/guanine mispair binding"/>
    <property type="evidence" value="ECO:0007669"/>
    <property type="project" value="TreeGrafter"/>
</dbReference>
<comment type="similarity">
    <text evidence="4">Belongs to the Nth/MutY family.</text>
</comment>
<dbReference type="Pfam" id="PF00730">
    <property type="entry name" value="HhH-GPD"/>
    <property type="match status" value="1"/>
</dbReference>
<comment type="function">
    <text evidence="3">Adenine glycosylase active on G-A mispairs. MutY also corrects error-prone DNA synthesis past GO lesions which are due to the oxidatively damaged form of guanine: 7,8-dihydro-8-oxoguanine (8-oxo-dGTP).</text>
</comment>
<dbReference type="PANTHER" id="PTHR42944">
    <property type="entry name" value="ADENINE DNA GLYCOSYLASE"/>
    <property type="match status" value="1"/>
</dbReference>
<reference evidence="16 17" key="1">
    <citation type="submission" date="2020-02" db="EMBL/GenBank/DDBJ databases">
        <authorList>
            <person name="Kociolek L.K."/>
            <person name="Ozer E.A."/>
        </authorList>
    </citation>
    <scope>NUCLEOTIDE SEQUENCE [LARGE SCALE GENOMIC DNA]</scope>
    <source>
        <strain evidence="16 17">ATCC 14501</strain>
    </source>
</reference>
<dbReference type="GO" id="GO:0000701">
    <property type="term" value="F:purine-specific mismatch base pair DNA N-glycosylase activity"/>
    <property type="evidence" value="ECO:0007669"/>
    <property type="project" value="UniProtKB-EC"/>
</dbReference>
<organism evidence="16 17">
    <name type="scientific">Clostridium innocuum</name>
    <dbReference type="NCBI Taxonomy" id="1522"/>
    <lineage>
        <taxon>Bacteria</taxon>
        <taxon>Bacillati</taxon>
        <taxon>Bacillota</taxon>
        <taxon>Clostridia</taxon>
        <taxon>Eubacteriales</taxon>
        <taxon>Clostridiaceae</taxon>
        <taxon>Clostridium</taxon>
    </lineage>
</organism>